<proteinExistence type="predicted"/>
<sequence length="271" mass="28167">MKPRKINQNDHQTQRNNAESARSEGRTRREPRSGGGGGTVWLYGTHAVLAALANPERRVRRLVATAEAARSLPAGGPAVETLARPEIDRLLPAGAVHQGVAAQVEPLPGWGIEDIGRAAGANAVVVVLDQVTDPHNVGAILRSAAAFGALAVVVPDRHAPEETGTLAKSASGALERMPLVRVTNLARALEILKGDGFWIAGLAADGPVTLAAAKLTGKIALVLGAEGEGLRRLTRTHCDHLVRLPISGAVESLNVSNAAAIALYELARDAG</sequence>
<dbReference type="Pfam" id="PF00588">
    <property type="entry name" value="SpoU_methylase"/>
    <property type="match status" value="1"/>
</dbReference>
<feature type="compositionally biased region" description="Basic and acidic residues" evidence="3">
    <location>
        <begin position="21"/>
        <end position="32"/>
    </location>
</feature>
<dbReference type="InterPro" id="IPR001537">
    <property type="entry name" value="SpoU_MeTrfase"/>
</dbReference>
<dbReference type="InterPro" id="IPR013123">
    <property type="entry name" value="SpoU_subst-bd"/>
</dbReference>
<dbReference type="InterPro" id="IPR004441">
    <property type="entry name" value="rRNA_MeTrfase_TrmH"/>
</dbReference>
<dbReference type="Pfam" id="PF08032">
    <property type="entry name" value="SpoU_sub_bind"/>
    <property type="match status" value="1"/>
</dbReference>
<feature type="region of interest" description="Disordered" evidence="3">
    <location>
        <begin position="1"/>
        <end position="38"/>
    </location>
</feature>
<comment type="caution">
    <text evidence="5">The sequence shown here is derived from an EMBL/GenBank/DDBJ whole genome shotgun (WGS) entry which is preliminary data.</text>
</comment>
<evidence type="ECO:0000256" key="1">
    <source>
        <dbReference type="ARBA" id="ARBA00022603"/>
    </source>
</evidence>
<feature type="domain" description="RNA 2-O ribose methyltransferase substrate binding" evidence="4">
    <location>
        <begin position="41"/>
        <end position="110"/>
    </location>
</feature>
<dbReference type="PANTHER" id="PTHR46429">
    <property type="entry name" value="23S RRNA (GUANOSINE-2'-O-)-METHYLTRANSFERASE RLMB"/>
    <property type="match status" value="1"/>
</dbReference>
<feature type="compositionally biased region" description="Polar residues" evidence="3">
    <location>
        <begin position="9"/>
        <end position="20"/>
    </location>
</feature>
<evidence type="ECO:0000256" key="2">
    <source>
        <dbReference type="ARBA" id="ARBA00022679"/>
    </source>
</evidence>
<dbReference type="PANTHER" id="PTHR46429:SF1">
    <property type="entry name" value="23S RRNA (GUANOSINE-2'-O-)-METHYLTRANSFERASE RLMB"/>
    <property type="match status" value="1"/>
</dbReference>
<gene>
    <name evidence="5" type="primary">rlmB</name>
    <name evidence="5" type="ORF">ACFSNB_05715</name>
</gene>
<keyword evidence="2" id="KW-0808">Transferase</keyword>
<dbReference type="RefSeq" id="WP_377315076.1">
    <property type="nucleotide sequence ID" value="NZ_JBHUIY010000007.1"/>
</dbReference>
<dbReference type="EMBL" id="JBHUIY010000007">
    <property type="protein sequence ID" value="MFD2233297.1"/>
    <property type="molecule type" value="Genomic_DNA"/>
</dbReference>
<dbReference type="Gene3D" id="3.40.1280.10">
    <property type="match status" value="1"/>
</dbReference>
<dbReference type="SMART" id="SM00967">
    <property type="entry name" value="SpoU_sub_bind"/>
    <property type="match status" value="1"/>
</dbReference>
<reference evidence="6" key="1">
    <citation type="journal article" date="2019" name="Int. J. Syst. Evol. Microbiol.">
        <title>The Global Catalogue of Microorganisms (GCM) 10K type strain sequencing project: providing services to taxonomists for standard genome sequencing and annotation.</title>
        <authorList>
            <consortium name="The Broad Institute Genomics Platform"/>
            <consortium name="The Broad Institute Genome Sequencing Center for Infectious Disease"/>
            <person name="Wu L."/>
            <person name="Ma J."/>
        </authorList>
    </citation>
    <scope>NUCLEOTIDE SEQUENCE [LARGE SCALE GENOMIC DNA]</scope>
    <source>
        <strain evidence="6">KCTC 15012</strain>
    </source>
</reference>
<dbReference type="Gene3D" id="3.30.1330.30">
    <property type="match status" value="1"/>
</dbReference>
<dbReference type="InterPro" id="IPR029028">
    <property type="entry name" value="Alpha/beta_knot_MTases"/>
</dbReference>
<name>A0ABW5CBH0_9PROT</name>
<dbReference type="SUPFAM" id="SSF55315">
    <property type="entry name" value="L30e-like"/>
    <property type="match status" value="1"/>
</dbReference>
<evidence type="ECO:0000313" key="6">
    <source>
        <dbReference type="Proteomes" id="UP001597296"/>
    </source>
</evidence>
<keyword evidence="6" id="KW-1185">Reference proteome</keyword>
<dbReference type="CDD" id="cd18103">
    <property type="entry name" value="SpoU-like_RlmB"/>
    <property type="match status" value="1"/>
</dbReference>
<keyword evidence="1" id="KW-0489">Methyltransferase</keyword>
<evidence type="ECO:0000259" key="4">
    <source>
        <dbReference type="SMART" id="SM00967"/>
    </source>
</evidence>
<dbReference type="InterPro" id="IPR029064">
    <property type="entry name" value="Ribosomal_eL30-like_sf"/>
</dbReference>
<dbReference type="NCBIfam" id="TIGR00186">
    <property type="entry name" value="rRNA_methyl_3"/>
    <property type="match status" value="1"/>
</dbReference>
<evidence type="ECO:0000256" key="3">
    <source>
        <dbReference type="SAM" id="MobiDB-lite"/>
    </source>
</evidence>
<organism evidence="5 6">
    <name type="scientific">Phaeospirillum tilakii</name>
    <dbReference type="NCBI Taxonomy" id="741673"/>
    <lineage>
        <taxon>Bacteria</taxon>
        <taxon>Pseudomonadati</taxon>
        <taxon>Pseudomonadota</taxon>
        <taxon>Alphaproteobacteria</taxon>
        <taxon>Rhodospirillales</taxon>
        <taxon>Rhodospirillaceae</taxon>
        <taxon>Phaeospirillum</taxon>
    </lineage>
</organism>
<dbReference type="InterPro" id="IPR029026">
    <property type="entry name" value="tRNA_m1G_MTases_N"/>
</dbReference>
<accession>A0ABW5CBH0</accession>
<evidence type="ECO:0000313" key="5">
    <source>
        <dbReference type="EMBL" id="MFD2233297.1"/>
    </source>
</evidence>
<protein>
    <submittedName>
        <fullName evidence="5">23S rRNA (Guanosine(2251)-2'-O)-methyltransferase RlmB</fullName>
    </submittedName>
</protein>
<dbReference type="Proteomes" id="UP001597296">
    <property type="component" value="Unassembled WGS sequence"/>
</dbReference>
<dbReference type="SUPFAM" id="SSF75217">
    <property type="entry name" value="alpha/beta knot"/>
    <property type="match status" value="1"/>
</dbReference>